<dbReference type="GO" id="GO:0043539">
    <property type="term" value="F:protein serine/threonine kinase activator activity"/>
    <property type="evidence" value="ECO:0007669"/>
    <property type="project" value="InterPro"/>
</dbReference>
<dbReference type="Pfam" id="PF00069">
    <property type="entry name" value="Pkinase"/>
    <property type="match status" value="1"/>
</dbReference>
<dbReference type="InterPro" id="IPR017441">
    <property type="entry name" value="Protein_kinase_ATP_BS"/>
</dbReference>
<feature type="domain" description="Protein kinase" evidence="4">
    <location>
        <begin position="20"/>
        <end position="295"/>
    </location>
</feature>
<name>F0YN95_AURAN</name>
<feature type="compositionally biased region" description="Basic and acidic residues" evidence="3">
    <location>
        <begin position="456"/>
        <end position="475"/>
    </location>
</feature>
<dbReference type="GeneID" id="20222544"/>
<dbReference type="AlphaFoldDB" id="F0YN95"/>
<dbReference type="eggNOG" id="KOG0582">
    <property type="taxonomic scope" value="Eukaryota"/>
</dbReference>
<evidence type="ECO:0000256" key="1">
    <source>
        <dbReference type="ARBA" id="ARBA00008874"/>
    </source>
</evidence>
<dbReference type="PANTHER" id="PTHR48014">
    <property type="entry name" value="SERINE/THREONINE-PROTEIN KINASE FRAY2"/>
    <property type="match status" value="1"/>
</dbReference>
<dbReference type="GO" id="GO:0005524">
    <property type="term" value="F:ATP binding"/>
    <property type="evidence" value="ECO:0007669"/>
    <property type="project" value="UniProtKB-UniRule"/>
</dbReference>
<dbReference type="KEGG" id="aaf:AURANDRAFT_55541"/>
<evidence type="ECO:0000256" key="2">
    <source>
        <dbReference type="PROSITE-ProRule" id="PRU10141"/>
    </source>
</evidence>
<organism evidence="6">
    <name type="scientific">Aureococcus anophagefferens</name>
    <name type="common">Harmful bloom alga</name>
    <dbReference type="NCBI Taxonomy" id="44056"/>
    <lineage>
        <taxon>Eukaryota</taxon>
        <taxon>Sar</taxon>
        <taxon>Stramenopiles</taxon>
        <taxon>Ochrophyta</taxon>
        <taxon>Pelagophyceae</taxon>
        <taxon>Pelagomonadales</taxon>
        <taxon>Pelagomonadaceae</taxon>
        <taxon>Aureococcus</taxon>
    </lineage>
</organism>
<feature type="region of interest" description="Disordered" evidence="3">
    <location>
        <begin position="337"/>
        <end position="372"/>
    </location>
</feature>
<dbReference type="SMART" id="SM00220">
    <property type="entry name" value="S_TKc"/>
    <property type="match status" value="1"/>
</dbReference>
<evidence type="ECO:0000313" key="5">
    <source>
        <dbReference type="EMBL" id="EGB03407.1"/>
    </source>
</evidence>
<dbReference type="OrthoDB" id="8693905at2759"/>
<dbReference type="Gene3D" id="1.10.510.10">
    <property type="entry name" value="Transferase(Phosphotransferase) domain 1"/>
    <property type="match status" value="1"/>
</dbReference>
<dbReference type="GO" id="GO:0004672">
    <property type="term" value="F:protein kinase activity"/>
    <property type="evidence" value="ECO:0007669"/>
    <property type="project" value="InterPro"/>
</dbReference>
<dbReference type="OMA" id="CHVRNIS"/>
<feature type="region of interest" description="Disordered" evidence="3">
    <location>
        <begin position="456"/>
        <end position="482"/>
    </location>
</feature>
<dbReference type="RefSeq" id="XP_009041878.1">
    <property type="nucleotide sequence ID" value="XM_009043630.1"/>
</dbReference>
<protein>
    <recommendedName>
        <fullName evidence="4">Protein kinase domain-containing protein</fullName>
    </recommendedName>
</protein>
<keyword evidence="6" id="KW-1185">Reference proteome</keyword>
<dbReference type="EMBL" id="GL833172">
    <property type="protein sequence ID" value="EGB03407.1"/>
    <property type="molecule type" value="Genomic_DNA"/>
</dbReference>
<dbReference type="InterPro" id="IPR047173">
    <property type="entry name" value="STRAD_A/B-like"/>
</dbReference>
<dbReference type="PROSITE" id="PS00107">
    <property type="entry name" value="PROTEIN_KINASE_ATP"/>
    <property type="match status" value="1"/>
</dbReference>
<dbReference type="Gene3D" id="3.30.200.20">
    <property type="entry name" value="Phosphorylase Kinase, domain 1"/>
    <property type="match status" value="1"/>
</dbReference>
<dbReference type="InParanoid" id="F0YN95"/>
<dbReference type="InterPro" id="IPR011009">
    <property type="entry name" value="Kinase-like_dom_sf"/>
</dbReference>
<sequence length="482" mass="54183">MYNIPVARDSEPWPCDSSEYMLERLIGRGSFAKVYTATCRMKRADGVQRVALKVMDLEHITTEISEISKEVQMMRMCSHANVLCCHASFVSKSELLLVMPLMEKGSCLHIMHAAKQFGLGEGLAEEWLGYVLFEVLQGLNYLHENGHIHRDIKAGNILLDPVGKVALADFGVSSWLVHAGLRRRTAKTFVGTPCWMAPEVMEQVEGYDYKADIWSFGITALELAKGFAPYAFHPPMKVLLLTIQEEPPSLRSYATEKSCTGESFSRSFKEMVRMCLQKEARKRPTVHTLLNSKFFKIERSVTPLVNELLCHVRNISVEDGPIHDYEDCATPHDALLDHDNAEPSLRDGTEPAKLSSTRRTAEDLKKNADDAHSDGRCLASVHACIAKTGESGEFVRGTTWTFEDGQEVVLKSESFIRREIDAKCAQDDQECAAIFDDLEDLMNQRGGEWDFKKNQDVYARDEHSQINKGEGRTADGNELPEN</sequence>
<keyword evidence="2" id="KW-0547">Nucleotide-binding</keyword>
<dbReference type="PANTHER" id="PTHR48014:SF21">
    <property type="entry name" value="SERINE_THREONINE-PROTEIN KINASE FRAY2"/>
    <property type="match status" value="1"/>
</dbReference>
<evidence type="ECO:0000256" key="3">
    <source>
        <dbReference type="SAM" id="MobiDB-lite"/>
    </source>
</evidence>
<gene>
    <name evidence="5" type="ORF">AURANDRAFT_55541</name>
</gene>
<proteinExistence type="inferred from homology"/>
<keyword evidence="2" id="KW-0067">ATP-binding</keyword>
<comment type="similarity">
    <text evidence="1">Belongs to the protein kinase superfamily. STE Ser/Thr protein kinase family. STE20 subfamily.</text>
</comment>
<dbReference type="PROSITE" id="PS50011">
    <property type="entry name" value="PROTEIN_KINASE_DOM"/>
    <property type="match status" value="1"/>
</dbReference>
<feature type="compositionally biased region" description="Basic and acidic residues" evidence="3">
    <location>
        <begin position="337"/>
        <end position="350"/>
    </location>
</feature>
<feature type="compositionally biased region" description="Basic and acidic residues" evidence="3">
    <location>
        <begin position="359"/>
        <end position="372"/>
    </location>
</feature>
<evidence type="ECO:0000313" key="6">
    <source>
        <dbReference type="Proteomes" id="UP000002729"/>
    </source>
</evidence>
<feature type="binding site" evidence="2">
    <location>
        <position position="53"/>
    </location>
    <ligand>
        <name>ATP</name>
        <dbReference type="ChEBI" id="CHEBI:30616"/>
    </ligand>
</feature>
<reference evidence="5 6" key="1">
    <citation type="journal article" date="2011" name="Proc. Natl. Acad. Sci. U.S.A.">
        <title>Niche of harmful alga Aureococcus anophagefferens revealed through ecogenomics.</title>
        <authorList>
            <person name="Gobler C.J."/>
            <person name="Berry D.L."/>
            <person name="Dyhrman S.T."/>
            <person name="Wilhelm S.W."/>
            <person name="Salamov A."/>
            <person name="Lobanov A.V."/>
            <person name="Zhang Y."/>
            <person name="Collier J.L."/>
            <person name="Wurch L.L."/>
            <person name="Kustka A.B."/>
            <person name="Dill B.D."/>
            <person name="Shah M."/>
            <person name="VerBerkmoes N.C."/>
            <person name="Kuo A."/>
            <person name="Terry A."/>
            <person name="Pangilinan J."/>
            <person name="Lindquist E.A."/>
            <person name="Lucas S."/>
            <person name="Paulsen I.T."/>
            <person name="Hattenrath-Lehmann T.K."/>
            <person name="Talmage S.C."/>
            <person name="Walker E.A."/>
            <person name="Koch F."/>
            <person name="Burson A.M."/>
            <person name="Marcoval M.A."/>
            <person name="Tang Y.Z."/>
            <person name="Lecleir G.R."/>
            <person name="Coyne K.J."/>
            <person name="Berg G.M."/>
            <person name="Bertrand E.M."/>
            <person name="Saito M.A."/>
            <person name="Gladyshev V.N."/>
            <person name="Grigoriev I.V."/>
        </authorList>
    </citation>
    <scope>NUCLEOTIDE SEQUENCE [LARGE SCALE GENOMIC DNA]</scope>
    <source>
        <strain evidence="6">CCMP 1984</strain>
    </source>
</reference>
<accession>F0YN95</accession>
<dbReference type="SUPFAM" id="SSF56112">
    <property type="entry name" value="Protein kinase-like (PK-like)"/>
    <property type="match status" value="1"/>
</dbReference>
<dbReference type="Proteomes" id="UP000002729">
    <property type="component" value="Unassembled WGS sequence"/>
</dbReference>
<evidence type="ECO:0000259" key="4">
    <source>
        <dbReference type="PROSITE" id="PS50011"/>
    </source>
</evidence>
<dbReference type="InterPro" id="IPR000719">
    <property type="entry name" value="Prot_kinase_dom"/>
</dbReference>